<dbReference type="PROSITE" id="PS00336">
    <property type="entry name" value="BETA_LACTAMASE_C"/>
    <property type="match status" value="1"/>
</dbReference>
<dbReference type="InterPro" id="IPR050491">
    <property type="entry name" value="AmpC-like"/>
</dbReference>
<accession>A0A7Y0AMK0</accession>
<dbReference type="Proteomes" id="UP000544054">
    <property type="component" value="Unassembled WGS sequence"/>
</dbReference>
<keyword evidence="4 5" id="KW-0046">Antibiotic resistance</keyword>
<name>A0A7Y0AMK0_9FLAO</name>
<dbReference type="EMBL" id="JABBGI010000010">
    <property type="protein sequence ID" value="NML69965.1"/>
    <property type="molecule type" value="Genomic_DNA"/>
</dbReference>
<gene>
    <name evidence="7" type="ORF">HHL23_09150</name>
</gene>
<keyword evidence="3 5" id="KW-0378">Hydrolase</keyword>
<feature type="domain" description="Beta-lactamase-related" evidence="6">
    <location>
        <begin position="44"/>
        <end position="389"/>
    </location>
</feature>
<dbReference type="GO" id="GO:0008800">
    <property type="term" value="F:beta-lactamase activity"/>
    <property type="evidence" value="ECO:0007669"/>
    <property type="project" value="UniProtKB-UniRule"/>
</dbReference>
<dbReference type="InterPro" id="IPR058136">
    <property type="entry name" value="AmpC"/>
</dbReference>
<dbReference type="EC" id="3.5.2.6" evidence="5"/>
<dbReference type="Gene3D" id="3.40.710.10">
    <property type="entry name" value="DD-peptidase/beta-lactamase superfamily"/>
    <property type="match status" value="1"/>
</dbReference>
<dbReference type="Pfam" id="PF00144">
    <property type="entry name" value="Beta-lactamase"/>
    <property type="match status" value="1"/>
</dbReference>
<evidence type="ECO:0000259" key="6">
    <source>
        <dbReference type="Pfam" id="PF00144"/>
    </source>
</evidence>
<dbReference type="PANTHER" id="PTHR46825:SF8">
    <property type="entry name" value="BETA-LACTAMASE-RELATED"/>
    <property type="match status" value="1"/>
</dbReference>
<evidence type="ECO:0000256" key="4">
    <source>
        <dbReference type="ARBA" id="ARBA00023251"/>
    </source>
</evidence>
<dbReference type="GO" id="GO:0030288">
    <property type="term" value="C:outer membrane-bounded periplasmic space"/>
    <property type="evidence" value="ECO:0007669"/>
    <property type="project" value="InterPro"/>
</dbReference>
<evidence type="ECO:0000313" key="8">
    <source>
        <dbReference type="Proteomes" id="UP000544054"/>
    </source>
</evidence>
<dbReference type="PROSITE" id="PS51257">
    <property type="entry name" value="PROKAR_LIPOPROTEIN"/>
    <property type="match status" value="1"/>
</dbReference>
<dbReference type="NCBIfam" id="NF033085">
    <property type="entry name" value="bla_class_C"/>
    <property type="match status" value="1"/>
</dbReference>
<evidence type="ECO:0000256" key="1">
    <source>
        <dbReference type="ARBA" id="ARBA00001526"/>
    </source>
</evidence>
<comment type="caution">
    <text evidence="7">The sequence shown here is derived from an EMBL/GenBank/DDBJ whole genome shotgun (WGS) entry which is preliminary data.</text>
</comment>
<dbReference type="SUPFAM" id="SSF56601">
    <property type="entry name" value="beta-lactamase/transpeptidase-like"/>
    <property type="match status" value="1"/>
</dbReference>
<organism evidence="7 8">
    <name type="scientific">Chryseobacterium antibioticum</name>
    <dbReference type="NCBI Taxonomy" id="2728847"/>
    <lineage>
        <taxon>Bacteria</taxon>
        <taxon>Pseudomonadati</taxon>
        <taxon>Bacteroidota</taxon>
        <taxon>Flavobacteriia</taxon>
        <taxon>Flavobacteriales</taxon>
        <taxon>Weeksellaceae</taxon>
        <taxon>Chryseobacterium group</taxon>
        <taxon>Chryseobacterium</taxon>
    </lineage>
</organism>
<dbReference type="AlphaFoldDB" id="A0A7Y0AMK0"/>
<dbReference type="GO" id="GO:0017001">
    <property type="term" value="P:antibiotic catabolic process"/>
    <property type="evidence" value="ECO:0007669"/>
    <property type="project" value="InterPro"/>
</dbReference>
<dbReference type="InterPro" id="IPR001466">
    <property type="entry name" value="Beta-lactam-related"/>
</dbReference>
<dbReference type="PANTHER" id="PTHR46825">
    <property type="entry name" value="D-ALANYL-D-ALANINE-CARBOXYPEPTIDASE/ENDOPEPTIDASE AMPH"/>
    <property type="match status" value="1"/>
</dbReference>
<keyword evidence="8" id="KW-1185">Reference proteome</keyword>
<comment type="similarity">
    <text evidence="2 5">Belongs to the class-C beta-lactamase family.</text>
</comment>
<dbReference type="InterPro" id="IPR001586">
    <property type="entry name" value="Beta-lactam_class-C_AS"/>
</dbReference>
<proteinExistence type="inferred from homology"/>
<reference evidence="7 8" key="1">
    <citation type="submission" date="2020-04" db="EMBL/GenBank/DDBJ databases">
        <title>Chryseobacterium sp. RP-3-3 sp. nov., isolated from Jeju soil.</title>
        <authorList>
            <person name="Dahal R.H."/>
        </authorList>
    </citation>
    <scope>NUCLEOTIDE SEQUENCE [LARGE SCALE GENOMIC DNA]</scope>
    <source>
        <strain evidence="7 8">RP-3-3</strain>
    </source>
</reference>
<comment type="catalytic activity">
    <reaction evidence="1 5">
        <text>a beta-lactam + H2O = a substituted beta-amino acid</text>
        <dbReference type="Rhea" id="RHEA:20401"/>
        <dbReference type="ChEBI" id="CHEBI:15377"/>
        <dbReference type="ChEBI" id="CHEBI:35627"/>
        <dbReference type="ChEBI" id="CHEBI:140347"/>
        <dbReference type="EC" id="3.5.2.6"/>
    </reaction>
</comment>
<evidence type="ECO:0000256" key="5">
    <source>
        <dbReference type="RuleBase" id="RU361140"/>
    </source>
</evidence>
<protein>
    <recommendedName>
        <fullName evidence="5">Beta-lactamase</fullName>
        <ecNumber evidence="5">3.5.2.6</ecNumber>
    </recommendedName>
</protein>
<sequence>MNKIARNVKNSSLQNCTKIILVSSLSFFLSCNTSKGQNVKTFVDGLAKPLMVENEIPGLSIGITVNGKHSFYNYGILSKDKEAKVTNETLFELGSISKTFTASLATLSHVEGNLNLSDPVSMYMPELKNTVFDTIALYNLGTHTAGGFPLQLPDEITNDKQLINYYKTWKPDYPVSAYRVYTNPGIGLLGVIAGKTMREPFVKAMTDNIFVKMGLKNTFYKVPSEYLDEYAQGYNKTNDPVRVNPAVLADEAYGIKSCTKDMITFVDANMGIGNVKNNLSVALMNTHIGYFKTTEMTQNLIWEQYNYPVSLERLQKGNSYDMIYKPNPVKEILPHQQPESNVLINKTGSTNGFGGYVMFVPSKKIGVVILANKNYPNSSRIETAYKILSYIEKKL</sequence>
<evidence type="ECO:0000256" key="2">
    <source>
        <dbReference type="ARBA" id="ARBA00007840"/>
    </source>
</evidence>
<dbReference type="InterPro" id="IPR012338">
    <property type="entry name" value="Beta-lactam/transpept-like"/>
</dbReference>
<evidence type="ECO:0000256" key="3">
    <source>
        <dbReference type="ARBA" id="ARBA00022801"/>
    </source>
</evidence>
<dbReference type="GO" id="GO:0046677">
    <property type="term" value="P:response to antibiotic"/>
    <property type="evidence" value="ECO:0007669"/>
    <property type="project" value="UniProtKB-UniRule"/>
</dbReference>
<evidence type="ECO:0000313" key="7">
    <source>
        <dbReference type="EMBL" id="NML69965.1"/>
    </source>
</evidence>